<dbReference type="GO" id="GO:0097266">
    <property type="term" value="F:phenylacetyl-CoA 1,2-epoxidase activity"/>
    <property type="evidence" value="ECO:0007669"/>
    <property type="project" value="UniProtKB-EC"/>
</dbReference>
<sequence length="405" mass="43942">MAAVNLGSTTTPLPDSDESVAEAFLASTVGGTTPAGVPRRRARFHALEVAEVRPLTSDSVEVTFTVPADLVDEYDYLPGQYVALRAELEGHERRRSYSLCRPPHRGATGEPGSISVAIKRDIGGVFSTWANTELKAGDVLDVMSPQGTFTSTLDDLDGRRIVGIAAGSGITPLMALAHTVLDRSADSTFELVYTNRSTLDVMFLEELAELKDRYLSRLAVHHVLSREQRTAPLLSGRIDADKLGEMLDVLLRPEGVDEWFLCGPFELVQLARDTLAARGVDPAHVRYELFTTDADKAEPRSARPVVIEKGEKTYAVEFTLDGQSSTVESPVSANESILNAALRVRPDTPFACAGGVCGTCRARVIDGEVRMTENYALEPDEIDAGYVLTCQSHPTSERVVVDYDG</sequence>
<dbReference type="InterPro" id="IPR039261">
    <property type="entry name" value="FNR_nucleotide-bd"/>
</dbReference>
<proteinExistence type="predicted"/>
<keyword evidence="6 11" id="KW-0560">Oxidoreductase</keyword>
<dbReference type="InterPro" id="IPR001041">
    <property type="entry name" value="2Fe-2S_ferredoxin-type"/>
</dbReference>
<dbReference type="PROSITE" id="PS00197">
    <property type="entry name" value="2FE2S_FER_1"/>
    <property type="match status" value="1"/>
</dbReference>
<dbReference type="PANTHER" id="PTHR47354:SF8">
    <property type="entry name" value="1,2-PHENYLACETYL-COA EPOXIDASE, SUBUNIT E"/>
    <property type="match status" value="1"/>
</dbReference>
<dbReference type="PROSITE" id="PS51384">
    <property type="entry name" value="FAD_FR"/>
    <property type="match status" value="1"/>
</dbReference>
<evidence type="ECO:0000313" key="11">
    <source>
        <dbReference type="EMBL" id="MFD0779806.1"/>
    </source>
</evidence>
<protein>
    <submittedName>
        <fullName evidence="11">1,2-phenylacetyl-CoA epoxidase subunit PaaE</fullName>
        <ecNumber evidence="11">1.14.13.149</ecNumber>
    </submittedName>
</protein>
<dbReference type="InterPro" id="IPR017938">
    <property type="entry name" value="Riboflavin_synthase-like_b-brl"/>
</dbReference>
<dbReference type="EC" id="1.14.13.149" evidence="11"/>
<dbReference type="EMBL" id="JBHTIM010000001">
    <property type="protein sequence ID" value="MFD0779806.1"/>
    <property type="molecule type" value="Genomic_DNA"/>
</dbReference>
<dbReference type="InterPro" id="IPR011884">
    <property type="entry name" value="PaaE"/>
</dbReference>
<dbReference type="CDD" id="cd06214">
    <property type="entry name" value="PA_degradation_oxidoreductase_like"/>
    <property type="match status" value="1"/>
</dbReference>
<dbReference type="SUPFAM" id="SSF63380">
    <property type="entry name" value="Riboflavin synthase domain-like"/>
    <property type="match status" value="1"/>
</dbReference>
<evidence type="ECO:0000256" key="2">
    <source>
        <dbReference type="ARBA" id="ARBA00022630"/>
    </source>
</evidence>
<evidence type="ECO:0000256" key="8">
    <source>
        <dbReference type="ARBA" id="ARBA00023014"/>
    </source>
</evidence>
<dbReference type="Gene3D" id="2.40.30.10">
    <property type="entry name" value="Translation factors"/>
    <property type="match status" value="1"/>
</dbReference>
<evidence type="ECO:0000256" key="3">
    <source>
        <dbReference type="ARBA" id="ARBA00022714"/>
    </source>
</evidence>
<organism evidence="11 12">
    <name type="scientific">Microbacterium koreense</name>
    <dbReference type="NCBI Taxonomy" id="323761"/>
    <lineage>
        <taxon>Bacteria</taxon>
        <taxon>Bacillati</taxon>
        <taxon>Actinomycetota</taxon>
        <taxon>Actinomycetes</taxon>
        <taxon>Micrococcales</taxon>
        <taxon>Microbacteriaceae</taxon>
        <taxon>Microbacterium</taxon>
    </lineage>
</organism>
<evidence type="ECO:0000259" key="10">
    <source>
        <dbReference type="PROSITE" id="PS51384"/>
    </source>
</evidence>
<gene>
    <name evidence="11" type="primary">paaE</name>
    <name evidence="11" type="ORF">ACFQZV_00660</name>
</gene>
<dbReference type="InterPro" id="IPR017927">
    <property type="entry name" value="FAD-bd_FR_type"/>
</dbReference>
<evidence type="ECO:0000259" key="9">
    <source>
        <dbReference type="PROSITE" id="PS51085"/>
    </source>
</evidence>
<comment type="caution">
    <text evidence="11">The sequence shown here is derived from an EMBL/GenBank/DDBJ whole genome shotgun (WGS) entry which is preliminary data.</text>
</comment>
<dbReference type="InterPro" id="IPR006058">
    <property type="entry name" value="2Fe2S_fd_BS"/>
</dbReference>
<dbReference type="InterPro" id="IPR008333">
    <property type="entry name" value="Cbr1-like_FAD-bd_dom"/>
</dbReference>
<evidence type="ECO:0000256" key="4">
    <source>
        <dbReference type="ARBA" id="ARBA00022723"/>
    </source>
</evidence>
<keyword evidence="5" id="KW-0274">FAD</keyword>
<evidence type="ECO:0000313" key="12">
    <source>
        <dbReference type="Proteomes" id="UP001597042"/>
    </source>
</evidence>
<evidence type="ECO:0000256" key="1">
    <source>
        <dbReference type="ARBA" id="ARBA00001974"/>
    </source>
</evidence>
<dbReference type="InterPro" id="IPR036010">
    <property type="entry name" value="2Fe-2S_ferredoxin-like_sf"/>
</dbReference>
<dbReference type="InterPro" id="IPR001433">
    <property type="entry name" value="OxRdtase_FAD/NAD-bd"/>
</dbReference>
<feature type="domain" description="FAD-binding FR-type" evidence="10">
    <location>
        <begin position="42"/>
        <end position="152"/>
    </location>
</feature>
<dbReference type="SUPFAM" id="SSF52343">
    <property type="entry name" value="Ferredoxin reductase-like, C-terminal NADP-linked domain"/>
    <property type="match status" value="1"/>
</dbReference>
<keyword evidence="8" id="KW-0411">Iron-sulfur</keyword>
<dbReference type="Pfam" id="PF00970">
    <property type="entry name" value="FAD_binding_6"/>
    <property type="match status" value="1"/>
</dbReference>
<dbReference type="RefSeq" id="WP_378753996.1">
    <property type="nucleotide sequence ID" value="NZ_JBHSSV010000025.1"/>
</dbReference>
<dbReference type="Proteomes" id="UP001597042">
    <property type="component" value="Unassembled WGS sequence"/>
</dbReference>
<feature type="domain" description="2Fe-2S ferredoxin-type" evidence="9">
    <location>
        <begin position="314"/>
        <end position="405"/>
    </location>
</feature>
<name>A0ABW2ZMS3_9MICO</name>
<evidence type="ECO:0000256" key="7">
    <source>
        <dbReference type="ARBA" id="ARBA00023004"/>
    </source>
</evidence>
<comment type="cofactor">
    <cofactor evidence="1">
        <name>FAD</name>
        <dbReference type="ChEBI" id="CHEBI:57692"/>
    </cofactor>
</comment>
<dbReference type="Gene3D" id="3.10.20.30">
    <property type="match status" value="1"/>
</dbReference>
<dbReference type="Pfam" id="PF00175">
    <property type="entry name" value="NAD_binding_1"/>
    <property type="match status" value="1"/>
</dbReference>
<keyword evidence="2" id="KW-0285">Flavoprotein</keyword>
<dbReference type="CDD" id="cd00207">
    <property type="entry name" value="fer2"/>
    <property type="match status" value="1"/>
</dbReference>
<dbReference type="PROSITE" id="PS51085">
    <property type="entry name" value="2FE2S_FER_2"/>
    <property type="match status" value="1"/>
</dbReference>
<keyword evidence="7" id="KW-0408">Iron</keyword>
<accession>A0ABW2ZMS3</accession>
<dbReference type="InterPro" id="IPR050415">
    <property type="entry name" value="MRET"/>
</dbReference>
<dbReference type="SUPFAM" id="SSF54292">
    <property type="entry name" value="2Fe-2S ferredoxin-like"/>
    <property type="match status" value="1"/>
</dbReference>
<keyword evidence="3" id="KW-0001">2Fe-2S</keyword>
<dbReference type="Pfam" id="PF00111">
    <property type="entry name" value="Fer2"/>
    <property type="match status" value="1"/>
</dbReference>
<evidence type="ECO:0000256" key="6">
    <source>
        <dbReference type="ARBA" id="ARBA00023002"/>
    </source>
</evidence>
<dbReference type="PANTHER" id="PTHR47354">
    <property type="entry name" value="NADH OXIDOREDUCTASE HCR"/>
    <property type="match status" value="1"/>
</dbReference>
<keyword evidence="12" id="KW-1185">Reference proteome</keyword>
<evidence type="ECO:0000256" key="5">
    <source>
        <dbReference type="ARBA" id="ARBA00022827"/>
    </source>
</evidence>
<dbReference type="InterPro" id="IPR012675">
    <property type="entry name" value="Beta-grasp_dom_sf"/>
</dbReference>
<reference evidence="12" key="1">
    <citation type="journal article" date="2019" name="Int. J. Syst. Evol. Microbiol.">
        <title>The Global Catalogue of Microorganisms (GCM) 10K type strain sequencing project: providing services to taxonomists for standard genome sequencing and annotation.</title>
        <authorList>
            <consortium name="The Broad Institute Genomics Platform"/>
            <consortium name="The Broad Institute Genome Sequencing Center for Infectious Disease"/>
            <person name="Wu L."/>
            <person name="Ma J."/>
        </authorList>
    </citation>
    <scope>NUCLEOTIDE SEQUENCE [LARGE SCALE GENOMIC DNA]</scope>
    <source>
        <strain evidence="12">CCUG 50754</strain>
    </source>
</reference>
<dbReference type="NCBIfam" id="TIGR02160">
    <property type="entry name" value="PA_CoA_Oxy5"/>
    <property type="match status" value="1"/>
</dbReference>
<dbReference type="Gene3D" id="3.40.50.80">
    <property type="entry name" value="Nucleotide-binding domain of ferredoxin-NADP reductase (FNR) module"/>
    <property type="match status" value="1"/>
</dbReference>
<keyword evidence="4" id="KW-0479">Metal-binding</keyword>